<dbReference type="InterPro" id="IPR023214">
    <property type="entry name" value="HAD_sf"/>
</dbReference>
<dbReference type="Gene3D" id="3.40.50.1000">
    <property type="entry name" value="HAD superfamily/HAD-like"/>
    <property type="match status" value="1"/>
</dbReference>
<proteinExistence type="predicted"/>
<accession>A0ABX6ETP8</accession>
<dbReference type="PANTHER" id="PTHR28181">
    <property type="entry name" value="UPF0655 PROTEIN YCR015C"/>
    <property type="match status" value="1"/>
</dbReference>
<evidence type="ECO:0000313" key="1">
    <source>
        <dbReference type="EMBL" id="QGN13658.1"/>
    </source>
</evidence>
<reference evidence="1 2" key="1">
    <citation type="submission" date="2016-03" db="EMBL/GenBank/DDBJ databases">
        <title>How can Kluyveromyces marxianus grow so fast - potential evolutionary course in Saccharomyces Complex revealed by comparative genomics.</title>
        <authorList>
            <person name="Mo W."/>
            <person name="Lu W."/>
            <person name="Yang X."/>
            <person name="Qi J."/>
            <person name="Lv H."/>
        </authorList>
    </citation>
    <scope>NUCLEOTIDE SEQUENCE [LARGE SCALE GENOMIC DNA]</scope>
    <source>
        <strain evidence="1 2">FIM1</strain>
    </source>
</reference>
<sequence length="229" mass="25996">MLKRILVLDFDGTITTKDTTSLIGESVYRLKNVKVPWNHYTKVYEAHHVPKPRSLGTNPWITVCNYERDAKSCELASINELEAQDHFKDVVIQDLLQVVKPQVQVRPGLREMMGQFHETYIVSLNWSKDLIHDLTGVCKGNIFCNDLISRDNVTYNGHFTKQVVTGLDKYNLLKDKILDPKSEVTYIGDSFGDLPCILAEGVKGYIIGDSLKHLQLDVPTIQGFDEVQC</sequence>
<dbReference type="SUPFAM" id="SSF56784">
    <property type="entry name" value="HAD-like"/>
    <property type="match status" value="1"/>
</dbReference>
<evidence type="ECO:0000313" key="2">
    <source>
        <dbReference type="Proteomes" id="UP000422736"/>
    </source>
</evidence>
<dbReference type="InterPro" id="IPR036412">
    <property type="entry name" value="HAD-like_sf"/>
</dbReference>
<dbReference type="PANTHER" id="PTHR28181:SF1">
    <property type="entry name" value="COLD TOLERANCE PROTEIN 1"/>
    <property type="match status" value="1"/>
</dbReference>
<name>A0ABX6ETP8_KLUMA</name>
<protein>
    <submittedName>
        <fullName evidence="1">HAD_like super family</fullName>
    </submittedName>
</protein>
<gene>
    <name evidence="1" type="primary">CTO1</name>
    <name evidence="1" type="ORF">FIM1_301</name>
</gene>
<organism evidence="1 2">
    <name type="scientific">Kluyveromyces marxianus</name>
    <name type="common">Yeast</name>
    <name type="synonym">Candida kefyr</name>
    <dbReference type="NCBI Taxonomy" id="4911"/>
    <lineage>
        <taxon>Eukaryota</taxon>
        <taxon>Fungi</taxon>
        <taxon>Dikarya</taxon>
        <taxon>Ascomycota</taxon>
        <taxon>Saccharomycotina</taxon>
        <taxon>Saccharomycetes</taxon>
        <taxon>Saccharomycetales</taxon>
        <taxon>Saccharomycetaceae</taxon>
        <taxon>Kluyveromyces</taxon>
    </lineage>
</organism>
<dbReference type="Proteomes" id="UP000422736">
    <property type="component" value="Chromosome 1"/>
</dbReference>
<dbReference type="EMBL" id="CP015054">
    <property type="protein sequence ID" value="QGN13658.1"/>
    <property type="molecule type" value="Genomic_DNA"/>
</dbReference>
<keyword evidence="2" id="KW-1185">Reference proteome</keyword>
<dbReference type="InterPro" id="IPR050849">
    <property type="entry name" value="HAD-like_hydrolase_phosphatase"/>
</dbReference>